<dbReference type="PANTHER" id="PTHR30126:SF40">
    <property type="entry name" value="HTH-TYPE TRANSCRIPTIONAL REGULATOR GLTR"/>
    <property type="match status" value="1"/>
</dbReference>
<dbReference type="SUPFAM" id="SSF46785">
    <property type="entry name" value="Winged helix' DNA-binding domain"/>
    <property type="match status" value="1"/>
</dbReference>
<evidence type="ECO:0000313" key="6">
    <source>
        <dbReference type="EMBL" id="MDG0815330.1"/>
    </source>
</evidence>
<dbReference type="EMBL" id="JANRMI010000001">
    <property type="protein sequence ID" value="MDG0815330.1"/>
    <property type="molecule type" value="Genomic_DNA"/>
</dbReference>
<organism evidence="6 7">
    <name type="scientific">Bdellovibrio svalbardensis</name>
    <dbReference type="NCBI Taxonomy" id="2972972"/>
    <lineage>
        <taxon>Bacteria</taxon>
        <taxon>Pseudomonadati</taxon>
        <taxon>Bdellovibrionota</taxon>
        <taxon>Bdellovibrionia</taxon>
        <taxon>Bdellovibrionales</taxon>
        <taxon>Pseudobdellovibrionaceae</taxon>
        <taxon>Bdellovibrio</taxon>
    </lineage>
</organism>
<dbReference type="Gene3D" id="1.10.10.10">
    <property type="entry name" value="Winged helix-like DNA-binding domain superfamily/Winged helix DNA-binding domain"/>
    <property type="match status" value="1"/>
</dbReference>
<evidence type="ECO:0000313" key="7">
    <source>
        <dbReference type="Proteomes" id="UP001152321"/>
    </source>
</evidence>
<evidence type="ECO:0000256" key="3">
    <source>
        <dbReference type="ARBA" id="ARBA00023125"/>
    </source>
</evidence>
<dbReference type="InterPro" id="IPR036388">
    <property type="entry name" value="WH-like_DNA-bd_sf"/>
</dbReference>
<keyword evidence="2" id="KW-0805">Transcription regulation</keyword>
<dbReference type="Gene3D" id="3.40.190.290">
    <property type="match status" value="1"/>
</dbReference>
<sequence>MFNWNYLETFVILSENLSFSETAKVLNTAQPAISRQIRLLEDSLGYPLFIRSRKSVVLSKEGQQLKVQLAPLVEEIKKLFFERQAVGSLLSGAIRIGSMQEAGQILLMPKISQFLRIHPDLDIHTTFMSSNQVSEAVLKGSLDFGFVYRLPESKTLRAYALTEDCPVLIQSAKSKVPLAARKTLEFVGYREDDLYAKEFLSRILAKSEQKKVRFRSSVNSHSAMVQLVLEEDLLAVLPKNSALRALEKNKIKVVTEDAKTHPLHLICHEQMLVDKKKKIFRDFLMKEFRAK</sequence>
<comment type="similarity">
    <text evidence="1">Belongs to the LysR transcriptional regulatory family.</text>
</comment>
<dbReference type="CDD" id="cd05466">
    <property type="entry name" value="PBP2_LTTR_substrate"/>
    <property type="match status" value="1"/>
</dbReference>
<dbReference type="Pfam" id="PF03466">
    <property type="entry name" value="LysR_substrate"/>
    <property type="match status" value="1"/>
</dbReference>
<proteinExistence type="inferred from homology"/>
<evidence type="ECO:0000259" key="5">
    <source>
        <dbReference type="PROSITE" id="PS50931"/>
    </source>
</evidence>
<dbReference type="InterPro" id="IPR036390">
    <property type="entry name" value="WH_DNA-bd_sf"/>
</dbReference>
<keyword evidence="7" id="KW-1185">Reference proteome</keyword>
<keyword evidence="4" id="KW-0804">Transcription</keyword>
<dbReference type="PROSITE" id="PS50931">
    <property type="entry name" value="HTH_LYSR"/>
    <property type="match status" value="1"/>
</dbReference>
<protein>
    <submittedName>
        <fullName evidence="6">LysR family transcriptional regulator</fullName>
    </submittedName>
</protein>
<dbReference type="InterPro" id="IPR000847">
    <property type="entry name" value="LysR_HTH_N"/>
</dbReference>
<reference evidence="6" key="1">
    <citation type="submission" date="2022-08" db="EMBL/GenBank/DDBJ databases">
        <title>Novel Bdellovibrio Species Isolated from Svalbard: Designation Bdellovibrio svalbardensis.</title>
        <authorList>
            <person name="Mitchell R.J."/>
            <person name="Choi S.Y."/>
        </authorList>
    </citation>
    <scope>NUCLEOTIDE SEQUENCE</scope>
    <source>
        <strain evidence="6">PAP01</strain>
    </source>
</reference>
<dbReference type="RefSeq" id="WP_277576806.1">
    <property type="nucleotide sequence ID" value="NZ_JANRMI010000001.1"/>
</dbReference>
<evidence type="ECO:0000256" key="2">
    <source>
        <dbReference type="ARBA" id="ARBA00023015"/>
    </source>
</evidence>
<evidence type="ECO:0000256" key="4">
    <source>
        <dbReference type="ARBA" id="ARBA00023163"/>
    </source>
</evidence>
<dbReference type="InterPro" id="IPR005119">
    <property type="entry name" value="LysR_subst-bd"/>
</dbReference>
<dbReference type="Pfam" id="PF00126">
    <property type="entry name" value="HTH_1"/>
    <property type="match status" value="1"/>
</dbReference>
<accession>A0ABT6DGF3</accession>
<name>A0ABT6DGF3_9BACT</name>
<gene>
    <name evidence="6" type="ORF">NWE73_03085</name>
</gene>
<dbReference type="SUPFAM" id="SSF53850">
    <property type="entry name" value="Periplasmic binding protein-like II"/>
    <property type="match status" value="1"/>
</dbReference>
<evidence type="ECO:0000256" key="1">
    <source>
        <dbReference type="ARBA" id="ARBA00009437"/>
    </source>
</evidence>
<keyword evidence="3" id="KW-0238">DNA-binding</keyword>
<dbReference type="Proteomes" id="UP001152321">
    <property type="component" value="Unassembled WGS sequence"/>
</dbReference>
<comment type="caution">
    <text evidence="6">The sequence shown here is derived from an EMBL/GenBank/DDBJ whole genome shotgun (WGS) entry which is preliminary data.</text>
</comment>
<feature type="domain" description="HTH lysR-type" evidence="5">
    <location>
        <begin position="2"/>
        <end position="59"/>
    </location>
</feature>
<dbReference type="PANTHER" id="PTHR30126">
    <property type="entry name" value="HTH-TYPE TRANSCRIPTIONAL REGULATOR"/>
    <property type="match status" value="1"/>
</dbReference>
<dbReference type="PRINTS" id="PR00039">
    <property type="entry name" value="HTHLYSR"/>
</dbReference>